<organism evidence="8 9">
    <name type="scientific">Motilibacter rhizosphaerae</name>
    <dbReference type="NCBI Taxonomy" id="598652"/>
    <lineage>
        <taxon>Bacteria</taxon>
        <taxon>Bacillati</taxon>
        <taxon>Actinomycetota</taxon>
        <taxon>Actinomycetes</taxon>
        <taxon>Motilibacterales</taxon>
        <taxon>Motilibacteraceae</taxon>
        <taxon>Motilibacter</taxon>
    </lineage>
</organism>
<evidence type="ECO:0000256" key="3">
    <source>
        <dbReference type="ARBA" id="ARBA00022748"/>
    </source>
</evidence>
<accession>A0A4Q7NAI1</accession>
<evidence type="ECO:0000256" key="2">
    <source>
        <dbReference type="ARBA" id="ARBA00022692"/>
    </source>
</evidence>
<sequence>MSTLAPGLAGPRLGPVGWLRWAWRTLTSMRTALVLLLLLALVAVPGSIIPQEAVSPGRVTNYRQQHPHLAPWVDRLGGFHVYTSPWFSAVYLLLFTSLVGCVVPRARLHWRAVRARPPRTPSRLERLPSSREFTTTVEPETVLTAAQELLRDKRFRLDRHEASVAAEKGYLKETGNLVFHVALLLLLVTFAYSHLVGFTGNRVVVVGSAFGNGQFDSVRYGASAGPDDVVPFTLELDSLQVRYQPTGDQTGAPRGFDAAVSWSLGDRSGTAHVKPNSPLIVNGDKVFLTGNGYALRVRVRDAAGTVVSEPTVVFLPLDGNDTSVGVVKVPQAEGGLVFSGVFLPTAVVDPVRGPVSAYPDLVKPEVYWTAYTGVDSSSSVYSMDPTGLTQVKDAAAPWRKGVSLQDPVAELPGGKGSIELLGIERFANFQISTSAGDKPVLASALLALFGLTSSLLQRQRRVWVRATGTAEGRTVVQVAGLGRSESAALAEEVALLAGELQSRVDGGRGPAAARTEQA</sequence>
<dbReference type="InterPro" id="IPR023494">
    <property type="entry name" value="Cyt_c_bgen_Ccs1/CcsB/ResB"/>
</dbReference>
<evidence type="ECO:0000256" key="4">
    <source>
        <dbReference type="ARBA" id="ARBA00022989"/>
    </source>
</evidence>
<keyword evidence="2 6" id="KW-0812">Transmembrane</keyword>
<keyword evidence="5 6" id="KW-0472">Membrane</keyword>
<protein>
    <submittedName>
        <fullName evidence="8">Cytochrome c biogenesis protein</fullName>
    </submittedName>
</protein>
<keyword evidence="3" id="KW-0201">Cytochrome c-type biogenesis</keyword>
<gene>
    <name evidence="8" type="ORF">EV189_3914</name>
</gene>
<feature type="domain" description="ResB-like" evidence="7">
    <location>
        <begin position="29"/>
        <end position="493"/>
    </location>
</feature>
<dbReference type="Proteomes" id="UP000293638">
    <property type="component" value="Unassembled WGS sequence"/>
</dbReference>
<dbReference type="GO" id="GO:0017004">
    <property type="term" value="P:cytochrome complex assembly"/>
    <property type="evidence" value="ECO:0007669"/>
    <property type="project" value="UniProtKB-KW"/>
</dbReference>
<evidence type="ECO:0000313" key="8">
    <source>
        <dbReference type="EMBL" id="RZS79044.1"/>
    </source>
</evidence>
<evidence type="ECO:0000259" key="7">
    <source>
        <dbReference type="Pfam" id="PF05140"/>
    </source>
</evidence>
<dbReference type="OrthoDB" id="3949537at2"/>
<feature type="transmembrane region" description="Helical" evidence="6">
    <location>
        <begin position="86"/>
        <end position="106"/>
    </location>
</feature>
<evidence type="ECO:0000313" key="9">
    <source>
        <dbReference type="Proteomes" id="UP000293638"/>
    </source>
</evidence>
<comment type="caution">
    <text evidence="8">The sequence shown here is derived from an EMBL/GenBank/DDBJ whole genome shotgun (WGS) entry which is preliminary data.</text>
</comment>
<evidence type="ECO:0000256" key="6">
    <source>
        <dbReference type="SAM" id="Phobius"/>
    </source>
</evidence>
<dbReference type="InterPro" id="IPR007816">
    <property type="entry name" value="ResB-like_domain"/>
</dbReference>
<dbReference type="RefSeq" id="WP_130494630.1">
    <property type="nucleotide sequence ID" value="NZ_SGXD01000007.1"/>
</dbReference>
<dbReference type="Pfam" id="PF05140">
    <property type="entry name" value="ResB"/>
    <property type="match status" value="1"/>
</dbReference>
<proteinExistence type="predicted"/>
<comment type="subcellular location">
    <subcellularLocation>
        <location evidence="1">Membrane</location>
        <topology evidence="1">Multi-pass membrane protein</topology>
    </subcellularLocation>
</comment>
<evidence type="ECO:0000256" key="1">
    <source>
        <dbReference type="ARBA" id="ARBA00004141"/>
    </source>
</evidence>
<dbReference type="AlphaFoldDB" id="A0A4Q7NAI1"/>
<keyword evidence="4 6" id="KW-1133">Transmembrane helix</keyword>
<dbReference type="EMBL" id="SGXD01000007">
    <property type="protein sequence ID" value="RZS79044.1"/>
    <property type="molecule type" value="Genomic_DNA"/>
</dbReference>
<keyword evidence="9" id="KW-1185">Reference proteome</keyword>
<dbReference type="GO" id="GO:0016020">
    <property type="term" value="C:membrane"/>
    <property type="evidence" value="ECO:0007669"/>
    <property type="project" value="UniProtKB-SubCell"/>
</dbReference>
<evidence type="ECO:0000256" key="5">
    <source>
        <dbReference type="ARBA" id="ARBA00023136"/>
    </source>
</evidence>
<name>A0A4Q7NAI1_9ACTN</name>
<reference evidence="8 9" key="1">
    <citation type="submission" date="2019-02" db="EMBL/GenBank/DDBJ databases">
        <title>Genomic Encyclopedia of Type Strains, Phase IV (KMG-IV): sequencing the most valuable type-strain genomes for metagenomic binning, comparative biology and taxonomic classification.</title>
        <authorList>
            <person name="Goeker M."/>
        </authorList>
    </citation>
    <scope>NUCLEOTIDE SEQUENCE [LARGE SCALE GENOMIC DNA]</scope>
    <source>
        <strain evidence="8 9">DSM 45622</strain>
    </source>
</reference>
<feature type="transmembrane region" description="Helical" evidence="6">
    <location>
        <begin position="177"/>
        <end position="195"/>
    </location>
</feature>
<dbReference type="PANTHER" id="PTHR31566">
    <property type="entry name" value="CYTOCHROME C BIOGENESIS PROTEIN CCS1, CHLOROPLASTIC"/>
    <property type="match status" value="1"/>
</dbReference>
<dbReference type="PANTHER" id="PTHR31566:SF0">
    <property type="entry name" value="CYTOCHROME C BIOGENESIS PROTEIN CCS1, CHLOROPLASTIC"/>
    <property type="match status" value="1"/>
</dbReference>